<feature type="transmembrane region" description="Helical" evidence="1">
    <location>
        <begin position="270"/>
        <end position="293"/>
    </location>
</feature>
<evidence type="ECO:0000256" key="1">
    <source>
        <dbReference type="SAM" id="Phobius"/>
    </source>
</evidence>
<feature type="transmembrane region" description="Helical" evidence="1">
    <location>
        <begin position="186"/>
        <end position="209"/>
    </location>
</feature>
<evidence type="ECO:0000313" key="3">
    <source>
        <dbReference type="Proteomes" id="UP000593892"/>
    </source>
</evidence>
<dbReference type="Proteomes" id="UP000593892">
    <property type="component" value="Chromosome"/>
</dbReference>
<feature type="transmembrane region" description="Helical" evidence="1">
    <location>
        <begin position="147"/>
        <end position="174"/>
    </location>
</feature>
<keyword evidence="3" id="KW-1185">Reference proteome</keyword>
<dbReference type="KEGG" id="pfer:IRI77_14590"/>
<accession>A0A7S7NWN5</accession>
<keyword evidence="2" id="KW-0808">Transferase</keyword>
<feature type="transmembrane region" description="Helical" evidence="1">
    <location>
        <begin position="89"/>
        <end position="111"/>
    </location>
</feature>
<dbReference type="GO" id="GO:0016740">
    <property type="term" value="F:transferase activity"/>
    <property type="evidence" value="ECO:0007669"/>
    <property type="project" value="UniProtKB-KW"/>
</dbReference>
<keyword evidence="1" id="KW-1133">Transmembrane helix</keyword>
<dbReference type="RefSeq" id="WP_194452776.1">
    <property type="nucleotide sequence ID" value="NZ_CP063849.1"/>
</dbReference>
<reference evidence="2 3" key="1">
    <citation type="submission" date="2020-10" db="EMBL/GenBank/DDBJ databases">
        <title>Complete genome sequence of Paludibaculum fermentans P105T, a facultatively anaerobic acidobacterium capable of dissimilatory Fe(III) reduction.</title>
        <authorList>
            <person name="Dedysh S.N."/>
            <person name="Beletsky A.V."/>
            <person name="Kulichevskaya I.S."/>
            <person name="Mardanov A.V."/>
            <person name="Ravin N.V."/>
        </authorList>
    </citation>
    <scope>NUCLEOTIDE SEQUENCE [LARGE SCALE GENOMIC DNA]</scope>
    <source>
        <strain evidence="2 3">P105</strain>
    </source>
</reference>
<dbReference type="AlphaFoldDB" id="A0A7S7NWN5"/>
<name>A0A7S7NWN5_PALFE</name>
<feature type="transmembrane region" description="Helical" evidence="1">
    <location>
        <begin position="299"/>
        <end position="317"/>
    </location>
</feature>
<organism evidence="2 3">
    <name type="scientific">Paludibaculum fermentans</name>
    <dbReference type="NCBI Taxonomy" id="1473598"/>
    <lineage>
        <taxon>Bacteria</taxon>
        <taxon>Pseudomonadati</taxon>
        <taxon>Acidobacteriota</taxon>
        <taxon>Terriglobia</taxon>
        <taxon>Bryobacterales</taxon>
        <taxon>Bryobacteraceae</taxon>
        <taxon>Paludibaculum</taxon>
    </lineage>
</organism>
<dbReference type="EMBL" id="CP063849">
    <property type="protein sequence ID" value="QOY91121.1"/>
    <property type="molecule type" value="Genomic_DNA"/>
</dbReference>
<feature type="transmembrane region" description="Helical" evidence="1">
    <location>
        <begin position="123"/>
        <end position="141"/>
    </location>
</feature>
<proteinExistence type="predicted"/>
<gene>
    <name evidence="2" type="ORF">IRI77_14590</name>
</gene>
<keyword evidence="1" id="KW-0472">Membrane</keyword>
<keyword evidence="1" id="KW-0812">Transmembrane</keyword>
<feature type="transmembrane region" description="Helical" evidence="1">
    <location>
        <begin position="229"/>
        <end position="249"/>
    </location>
</feature>
<protein>
    <submittedName>
        <fullName evidence="2">Glycosyltransferase family 39 protein</fullName>
    </submittedName>
</protein>
<sequence>MLGLILLITSFLGVWQAKTKPFWFDEILTIEVSSLPSPELRWQALYAGCDGMPPGYYWINAMAARLPFDDHIRWRGPELLGWLLALTGVYHFTAAVCGRSAGLAAVLLLALTPVSSYAWEARPYALLLGVLAWAAASWQRAERHWGWIAALAALLATATNLHYLAPLSVVCFALAETAVSLAERRLRWRIWAAFAAAAIPTLLALPLLIKMKADFGARFWARPELGGLPYYYGNLLGFPLAVVLVLLPFGLPYLLRSILKENPASPRRHALFLTMCLLLLPVLSLLFTLATHGGFNERYTMPMVIGYAAAIPLLLAWRPGGLARGFTLSLLLAFLVLSGREASRLAAEPPAQLAGESGTALTALRSAPEGLLLINNPLDFLAGWYYANPAQRARLAYIGDTEAAYRLGRTDGAVRLLLALRQFYPVPVRTFEEFLPDHREFTMFSSGPPHLQWQPSRLKELGWKIELFASPVPGRLDRVRAPQPGS</sequence>
<evidence type="ECO:0000313" key="2">
    <source>
        <dbReference type="EMBL" id="QOY91121.1"/>
    </source>
</evidence>